<keyword evidence="2" id="KW-0808">Transferase</keyword>
<feature type="domain" description="Glycosyltransferase 2-like" evidence="3">
    <location>
        <begin position="7"/>
        <end position="147"/>
    </location>
</feature>
<keyword evidence="1" id="KW-0328">Glycosyltransferase</keyword>
<dbReference type="PANTHER" id="PTHR22916">
    <property type="entry name" value="GLYCOSYLTRANSFERASE"/>
    <property type="match status" value="1"/>
</dbReference>
<evidence type="ECO:0000313" key="5">
    <source>
        <dbReference type="Proteomes" id="UP000217334"/>
    </source>
</evidence>
<dbReference type="RefSeq" id="WP_095901339.1">
    <property type="nucleotide sequence ID" value="NZ_CP022383.1"/>
</dbReference>
<dbReference type="Pfam" id="PF00535">
    <property type="entry name" value="Glycos_transf_2"/>
    <property type="match status" value="1"/>
</dbReference>
<organism evidence="4 5">
    <name type="scientific">Capnocytophaga sputigena</name>
    <dbReference type="NCBI Taxonomy" id="1019"/>
    <lineage>
        <taxon>Bacteria</taxon>
        <taxon>Pseudomonadati</taxon>
        <taxon>Bacteroidota</taxon>
        <taxon>Flavobacteriia</taxon>
        <taxon>Flavobacteriales</taxon>
        <taxon>Flavobacteriaceae</taxon>
        <taxon>Capnocytophaga</taxon>
    </lineage>
</organism>
<dbReference type="GO" id="GO:0016758">
    <property type="term" value="F:hexosyltransferase activity"/>
    <property type="evidence" value="ECO:0007669"/>
    <property type="project" value="UniProtKB-ARBA"/>
</dbReference>
<accession>A0A250F2N3</accession>
<name>A0A250F2N3_CAPSP</name>
<dbReference type="CDD" id="cd00761">
    <property type="entry name" value="Glyco_tranf_GTA_type"/>
    <property type="match status" value="1"/>
</dbReference>
<dbReference type="PANTHER" id="PTHR22916:SF51">
    <property type="entry name" value="GLYCOSYLTRANSFERASE EPSH-RELATED"/>
    <property type="match status" value="1"/>
</dbReference>
<proteinExistence type="predicted"/>
<dbReference type="AlphaFoldDB" id="A0A250F2N3"/>
<evidence type="ECO:0000313" key="4">
    <source>
        <dbReference type="EMBL" id="ATA79402.1"/>
    </source>
</evidence>
<dbReference type="Proteomes" id="UP000217334">
    <property type="component" value="Chromosome"/>
</dbReference>
<reference evidence="5" key="1">
    <citation type="submission" date="2017-06" db="EMBL/GenBank/DDBJ databases">
        <title>Capnocytophaga spp. assemblies.</title>
        <authorList>
            <person name="Gulvik C.A."/>
        </authorList>
    </citation>
    <scope>NUCLEOTIDE SEQUENCE [LARGE SCALE GENOMIC DNA]</scope>
    <source>
        <strain evidence="5">H4486</strain>
    </source>
</reference>
<dbReference type="SUPFAM" id="SSF53448">
    <property type="entry name" value="Nucleotide-diphospho-sugar transferases"/>
    <property type="match status" value="1"/>
</dbReference>
<sequence>MSNKLLTITIPVYNTEEYLPKCLDSLIIDEYMDLLEVLIVIDGSPDNSLAIAQNYAQKYPETFIVINKENGGHSSAINKGLELATGKYFKLLDSDDWFDKKSFKIFLEKLEKLDVDLLLTNYTREFVFENRTELCSIKSLPHNKLYNIEQIDESFLSDDSLLEMHRTTFKTSFFKDLEIILPEKVFYTDTILAIVPLLLVKNVYYCNINLYCYFIGREGQSTSMEKFLKNRKQLEIVLKYTYEKVLKYKKSTHTILLKCILSKLRGLFAFYYTILSRLDYQQSKLELKEWNSFLKSTKYYSFFKYKNPIIKIYDLLPFFIFWNMMLFYRKLKNIN</sequence>
<evidence type="ECO:0000259" key="3">
    <source>
        <dbReference type="Pfam" id="PF00535"/>
    </source>
</evidence>
<dbReference type="InterPro" id="IPR001173">
    <property type="entry name" value="Glyco_trans_2-like"/>
</dbReference>
<dbReference type="InterPro" id="IPR029044">
    <property type="entry name" value="Nucleotide-diphossugar_trans"/>
</dbReference>
<gene>
    <name evidence="4" type="ORF">CGC59_06810</name>
</gene>
<evidence type="ECO:0000256" key="2">
    <source>
        <dbReference type="ARBA" id="ARBA00022679"/>
    </source>
</evidence>
<dbReference type="Gene3D" id="3.90.550.10">
    <property type="entry name" value="Spore Coat Polysaccharide Biosynthesis Protein SpsA, Chain A"/>
    <property type="match status" value="1"/>
</dbReference>
<evidence type="ECO:0000256" key="1">
    <source>
        <dbReference type="ARBA" id="ARBA00022676"/>
    </source>
</evidence>
<protein>
    <recommendedName>
        <fullName evidence="3">Glycosyltransferase 2-like domain-containing protein</fullName>
    </recommendedName>
</protein>
<dbReference type="EMBL" id="CP022383">
    <property type="protein sequence ID" value="ATA79402.1"/>
    <property type="molecule type" value="Genomic_DNA"/>
</dbReference>